<reference evidence="11 12" key="1">
    <citation type="submission" date="2021-02" db="EMBL/GenBank/DDBJ databases">
        <title>Actinophytocola xerophila sp. nov., isolated from soil of cotton cropping field.</title>
        <authorList>
            <person name="Huang R."/>
            <person name="Chen X."/>
            <person name="Ge X."/>
            <person name="Liu W."/>
        </authorList>
    </citation>
    <scope>NUCLEOTIDE SEQUENCE [LARGE SCALE GENOMIC DNA]</scope>
    <source>
        <strain evidence="11 12">S1-96</strain>
    </source>
</reference>
<comment type="catalytic activity">
    <reaction evidence="7">
        <text>L-threonyl-[protein] + ATP = O-phospho-L-threonyl-[protein] + ADP + H(+)</text>
        <dbReference type="Rhea" id="RHEA:46608"/>
        <dbReference type="Rhea" id="RHEA-COMP:11060"/>
        <dbReference type="Rhea" id="RHEA-COMP:11605"/>
        <dbReference type="ChEBI" id="CHEBI:15378"/>
        <dbReference type="ChEBI" id="CHEBI:30013"/>
        <dbReference type="ChEBI" id="CHEBI:30616"/>
        <dbReference type="ChEBI" id="CHEBI:61977"/>
        <dbReference type="ChEBI" id="CHEBI:456216"/>
        <dbReference type="EC" id="2.7.11.1"/>
    </reaction>
</comment>
<evidence type="ECO:0000256" key="8">
    <source>
        <dbReference type="ARBA" id="ARBA00048679"/>
    </source>
</evidence>
<evidence type="ECO:0000256" key="6">
    <source>
        <dbReference type="ARBA" id="ARBA00022840"/>
    </source>
</evidence>
<evidence type="ECO:0000256" key="7">
    <source>
        <dbReference type="ARBA" id="ARBA00047899"/>
    </source>
</evidence>
<dbReference type="InterPro" id="IPR000719">
    <property type="entry name" value="Prot_kinase_dom"/>
</dbReference>
<evidence type="ECO:0000256" key="3">
    <source>
        <dbReference type="ARBA" id="ARBA00022679"/>
    </source>
</evidence>
<evidence type="ECO:0000313" key="11">
    <source>
        <dbReference type="EMBL" id="MCT2583793.1"/>
    </source>
</evidence>
<dbReference type="Gene3D" id="1.10.510.10">
    <property type="entry name" value="Transferase(Phosphotransferase) domain 1"/>
    <property type="match status" value="1"/>
</dbReference>
<dbReference type="EC" id="2.7.11.1" evidence="1"/>
<dbReference type="SUPFAM" id="SSF158745">
    <property type="entry name" value="LanC-like"/>
    <property type="match status" value="1"/>
</dbReference>
<name>A0ABT2J7G0_9PSEU</name>
<evidence type="ECO:0000256" key="4">
    <source>
        <dbReference type="ARBA" id="ARBA00022741"/>
    </source>
</evidence>
<dbReference type="InterPro" id="IPR053524">
    <property type="entry name" value="Aerial_hyphae_peptide-synth"/>
</dbReference>
<dbReference type="Pfam" id="PF25816">
    <property type="entry name" value="RamC_N"/>
    <property type="match status" value="1"/>
</dbReference>
<keyword evidence="6" id="KW-0067">ATP-binding</keyword>
<keyword evidence="5" id="KW-0418">Kinase</keyword>
<evidence type="ECO:0000256" key="9">
    <source>
        <dbReference type="SAM" id="MobiDB-lite"/>
    </source>
</evidence>
<dbReference type="CDD" id="cd04791">
    <property type="entry name" value="LanC_SerThrkinase"/>
    <property type="match status" value="1"/>
</dbReference>
<dbReference type="SMART" id="SM00220">
    <property type="entry name" value="S_TKc"/>
    <property type="match status" value="1"/>
</dbReference>
<dbReference type="InterPro" id="IPR011009">
    <property type="entry name" value="Kinase-like_dom_sf"/>
</dbReference>
<dbReference type="InterPro" id="IPR057929">
    <property type="entry name" value="RamC_N"/>
</dbReference>
<dbReference type="PANTHER" id="PTHR24363">
    <property type="entry name" value="SERINE/THREONINE PROTEIN KINASE"/>
    <property type="match status" value="1"/>
</dbReference>
<evidence type="ECO:0000256" key="2">
    <source>
        <dbReference type="ARBA" id="ARBA00022527"/>
    </source>
</evidence>
<dbReference type="Proteomes" id="UP001156441">
    <property type="component" value="Unassembled WGS sequence"/>
</dbReference>
<protein>
    <recommendedName>
        <fullName evidence="1">non-specific serine/threonine protein kinase</fullName>
        <ecNumber evidence="1">2.7.11.1</ecNumber>
    </recommendedName>
</protein>
<keyword evidence="2" id="KW-0723">Serine/threonine-protein kinase</keyword>
<feature type="compositionally biased region" description="Pro residues" evidence="9">
    <location>
        <begin position="642"/>
        <end position="655"/>
    </location>
</feature>
<dbReference type="PROSITE" id="PS50011">
    <property type="entry name" value="PROTEIN_KINASE_DOM"/>
    <property type="match status" value="1"/>
</dbReference>
<evidence type="ECO:0000259" key="10">
    <source>
        <dbReference type="PROSITE" id="PS50011"/>
    </source>
</evidence>
<evidence type="ECO:0000256" key="5">
    <source>
        <dbReference type="ARBA" id="ARBA00022777"/>
    </source>
</evidence>
<dbReference type="InterPro" id="IPR007822">
    <property type="entry name" value="LANC-like"/>
</dbReference>
<keyword evidence="12" id="KW-1185">Reference proteome</keyword>
<accession>A0ABT2J7G0</accession>
<sequence>MDQDYQPFCMADPSFYDALHSERTAGESFATAARPLPDGWTLREQDDWLVVDPARRQDLPLQGWKIHASATADNAERVLDTIWDYCVPRGISFKFLRSATALTARVSKYAPRGYSGKLVTIYPRDDAACETMLTELGRLLDGEPNPYILSDLRWGKGPLYVRYGAFANRYTVDERGEVIEAIADPDGNLVPDRRDPVFKPPPWVTLPDFLAPHLAARNAVTTTDLPYRIEEVLHFSNGGGIYLGRDTRSGERVVLKEGRPHAGLDARGHDAVRRLGREHETLRRLAGIPGIPAVHDMFWLGEHRFLVMEYVEGDVLGKAIVTRYPMIDPSATADDYAEFTRWATGIHDQVAETIAQVHERGVVYGDLHLFNIIVRPDDTVALLDFEVTSDVADAERPGLGNPGFTAPRATRGFDIDLYALACLRLALFLPMTNLLGLHRVKARHFADVIAEHFPVDRAFLDRGVEVIVPPDTPATTAPSTEPGEWPRLRDDLARAILTSATPDRDDRLFPGDPQQFAVGGLGLAYGAAGVLYALDVTGAGRYPEHEAWLLRRATDPPSGSRLGLYDGLHGAAFALDHLGHRQEALDVVDICLREDWEKLGPDLAGGLSGIGLNLLHLADVTGEPALRTAGLRAAELVANRVPPLPEPDPDAPPPVSGGGQPSAGLLRGCAGQALLLLRAYDETGEDALLDRAALALRHDLRRCVTRDNGTLEVNEGWRTMPYVDGGSVGIGMVLDEYLTRRPDGEHTARFAEASEGAWRAAQSAMYILPGLFTGRAGILYYLAGRGATGESLHRQVRNLAWHALPFGDGTAFPGTGLLRLSMDLATGTAGVLLALGVALHEHPVHAPGLGLAAVPMTPAPSGAGR</sequence>
<dbReference type="SUPFAM" id="SSF56112">
    <property type="entry name" value="Protein kinase-like (PK-like)"/>
    <property type="match status" value="1"/>
</dbReference>
<evidence type="ECO:0000313" key="12">
    <source>
        <dbReference type="Proteomes" id="UP001156441"/>
    </source>
</evidence>
<dbReference type="Gene3D" id="3.30.200.20">
    <property type="entry name" value="Phosphorylase Kinase, domain 1"/>
    <property type="match status" value="1"/>
</dbReference>
<gene>
    <name evidence="11" type="primary">lanKC</name>
    <name evidence="11" type="ORF">JT362_11750</name>
</gene>
<dbReference type="SMART" id="SM01260">
    <property type="entry name" value="LANC_like"/>
    <property type="match status" value="1"/>
</dbReference>
<dbReference type="EMBL" id="JAFFZE010000010">
    <property type="protein sequence ID" value="MCT2583793.1"/>
    <property type="molecule type" value="Genomic_DNA"/>
</dbReference>
<keyword evidence="3" id="KW-0808">Transferase</keyword>
<keyword evidence="4" id="KW-0547">Nucleotide-binding</keyword>
<dbReference type="Pfam" id="PF00069">
    <property type="entry name" value="Pkinase"/>
    <property type="match status" value="1"/>
</dbReference>
<feature type="region of interest" description="Disordered" evidence="9">
    <location>
        <begin position="641"/>
        <end position="660"/>
    </location>
</feature>
<dbReference type="InterPro" id="IPR058053">
    <property type="entry name" value="RamC_C"/>
</dbReference>
<organism evidence="11 12">
    <name type="scientific">Actinophytocola gossypii</name>
    <dbReference type="NCBI Taxonomy" id="2812003"/>
    <lineage>
        <taxon>Bacteria</taxon>
        <taxon>Bacillati</taxon>
        <taxon>Actinomycetota</taxon>
        <taxon>Actinomycetes</taxon>
        <taxon>Pseudonocardiales</taxon>
        <taxon>Pseudonocardiaceae</taxon>
    </lineage>
</organism>
<proteinExistence type="predicted"/>
<dbReference type="Gene3D" id="1.50.10.20">
    <property type="match status" value="1"/>
</dbReference>
<evidence type="ECO:0000256" key="1">
    <source>
        <dbReference type="ARBA" id="ARBA00012513"/>
    </source>
</evidence>
<feature type="domain" description="Protein kinase" evidence="10">
    <location>
        <begin position="227"/>
        <end position="517"/>
    </location>
</feature>
<comment type="catalytic activity">
    <reaction evidence="8">
        <text>L-seryl-[protein] + ATP = O-phospho-L-seryl-[protein] + ADP + H(+)</text>
        <dbReference type="Rhea" id="RHEA:17989"/>
        <dbReference type="Rhea" id="RHEA-COMP:9863"/>
        <dbReference type="Rhea" id="RHEA-COMP:11604"/>
        <dbReference type="ChEBI" id="CHEBI:15378"/>
        <dbReference type="ChEBI" id="CHEBI:29999"/>
        <dbReference type="ChEBI" id="CHEBI:30616"/>
        <dbReference type="ChEBI" id="CHEBI:83421"/>
        <dbReference type="ChEBI" id="CHEBI:456216"/>
        <dbReference type="EC" id="2.7.11.1"/>
    </reaction>
</comment>
<dbReference type="NCBIfam" id="NF038151">
    <property type="entry name" value="lanthi_synth_III"/>
    <property type="match status" value="1"/>
</dbReference>
<comment type="caution">
    <text evidence="11">The sequence shown here is derived from an EMBL/GenBank/DDBJ whole genome shotgun (WGS) entry which is preliminary data.</text>
</comment>
<dbReference type="RefSeq" id="WP_260191177.1">
    <property type="nucleotide sequence ID" value="NZ_JAFFZE010000010.1"/>
</dbReference>
<dbReference type="PANTHER" id="PTHR24363:SF0">
    <property type="entry name" value="SERINE_THREONINE KINASE LIKE DOMAIN CONTAINING 1"/>
    <property type="match status" value="1"/>
</dbReference>